<dbReference type="PROSITE" id="PS50198">
    <property type="entry name" value="PPIC_PPIASE_2"/>
    <property type="match status" value="1"/>
</dbReference>
<dbReference type="GO" id="GO:0003755">
    <property type="term" value="F:peptidyl-prolyl cis-trans isomerase activity"/>
    <property type="evidence" value="ECO:0007669"/>
    <property type="project" value="UniProtKB-KW"/>
</dbReference>
<evidence type="ECO:0000256" key="5">
    <source>
        <dbReference type="ARBA" id="ARBA00023235"/>
    </source>
</evidence>
<dbReference type="Proteomes" id="UP000231293">
    <property type="component" value="Unassembled WGS sequence"/>
</dbReference>
<dbReference type="Pfam" id="PF09312">
    <property type="entry name" value="SurA_N"/>
    <property type="match status" value="1"/>
</dbReference>
<evidence type="ECO:0000313" key="10">
    <source>
        <dbReference type="Proteomes" id="UP000231293"/>
    </source>
</evidence>
<keyword evidence="5 6" id="KW-0413">Isomerase</keyword>
<evidence type="ECO:0000256" key="4">
    <source>
        <dbReference type="ARBA" id="ARBA00023186"/>
    </source>
</evidence>
<dbReference type="PANTHER" id="PTHR47637:SF1">
    <property type="entry name" value="CHAPERONE SURA"/>
    <property type="match status" value="1"/>
</dbReference>
<evidence type="ECO:0000256" key="1">
    <source>
        <dbReference type="ARBA" id="ARBA00022729"/>
    </source>
</evidence>
<organism evidence="9 10">
    <name type="scientific">Snodgrassella alvi</name>
    <dbReference type="NCBI Taxonomy" id="1196083"/>
    <lineage>
        <taxon>Bacteria</taxon>
        <taxon>Pseudomonadati</taxon>
        <taxon>Pseudomonadota</taxon>
        <taxon>Betaproteobacteria</taxon>
        <taxon>Neisseriales</taxon>
        <taxon>Neisseriaceae</taxon>
        <taxon>Snodgrassella</taxon>
    </lineage>
</organism>
<name>A0A2N9WRS0_9NEIS</name>
<evidence type="ECO:0000256" key="7">
    <source>
        <dbReference type="SAM" id="SignalP"/>
    </source>
</evidence>
<proteinExistence type="predicted"/>
<evidence type="ECO:0000313" key="9">
    <source>
        <dbReference type="EMBL" id="PIT12984.1"/>
    </source>
</evidence>
<dbReference type="InterPro" id="IPR000297">
    <property type="entry name" value="PPIase_PpiC"/>
</dbReference>
<evidence type="ECO:0000256" key="6">
    <source>
        <dbReference type="PROSITE-ProRule" id="PRU00278"/>
    </source>
</evidence>
<keyword evidence="4" id="KW-0143">Chaperone</keyword>
<dbReference type="Pfam" id="PF00639">
    <property type="entry name" value="Rotamase"/>
    <property type="match status" value="1"/>
</dbReference>
<dbReference type="InterPro" id="IPR027304">
    <property type="entry name" value="Trigger_fact/SurA_dom_sf"/>
</dbReference>
<dbReference type="RefSeq" id="WP_100089424.1">
    <property type="nucleotide sequence ID" value="NZ_MDVB01000110.1"/>
</dbReference>
<dbReference type="InterPro" id="IPR050280">
    <property type="entry name" value="OMP_Chaperone_SurA"/>
</dbReference>
<keyword evidence="1 7" id="KW-0732">Signal</keyword>
<dbReference type="PROSITE" id="PS01096">
    <property type="entry name" value="PPIC_PPIASE_1"/>
    <property type="match status" value="1"/>
</dbReference>
<evidence type="ECO:0000256" key="2">
    <source>
        <dbReference type="ARBA" id="ARBA00022764"/>
    </source>
</evidence>
<comment type="caution">
    <text evidence="9">The sequence shown here is derived from an EMBL/GenBank/DDBJ whole genome shotgun (WGS) entry which is preliminary data.</text>
</comment>
<keyword evidence="3 6" id="KW-0697">Rotamase</keyword>
<evidence type="ECO:0000259" key="8">
    <source>
        <dbReference type="PROSITE" id="PS50198"/>
    </source>
</evidence>
<dbReference type="Gene3D" id="3.10.50.40">
    <property type="match status" value="1"/>
</dbReference>
<keyword evidence="2" id="KW-0574">Periplasm</keyword>
<feature type="domain" description="PpiC" evidence="8">
    <location>
        <begin position="178"/>
        <end position="272"/>
    </location>
</feature>
<dbReference type="Gene3D" id="1.10.4030.10">
    <property type="entry name" value="Porin chaperone SurA, peptide-binding domain"/>
    <property type="match status" value="1"/>
</dbReference>
<dbReference type="InterPro" id="IPR046357">
    <property type="entry name" value="PPIase_dom_sf"/>
</dbReference>
<reference evidence="9 10" key="1">
    <citation type="journal article" date="2017" name="MBio">
        <title>Type VI secretion-mediated competition in the bee gut microbiome.</title>
        <authorList>
            <person name="Steele M.I."/>
            <person name="Kwong W.K."/>
            <person name="Powell J.E."/>
            <person name="Whiteley M."/>
            <person name="Moran N.A."/>
        </authorList>
    </citation>
    <scope>NUCLEOTIDE SEQUENCE [LARGE SCALE GENOMIC DNA]</scope>
    <source>
        <strain evidence="9 10">App2-2</strain>
    </source>
</reference>
<dbReference type="SUPFAM" id="SSF54534">
    <property type="entry name" value="FKBP-like"/>
    <property type="match status" value="1"/>
</dbReference>
<feature type="chain" id="PRO_5014912615" description="PpiC domain-containing protein" evidence="7">
    <location>
        <begin position="23"/>
        <end position="319"/>
    </location>
</feature>
<gene>
    <name evidence="9" type="ORF">BGI32_11505</name>
</gene>
<dbReference type="InterPro" id="IPR015391">
    <property type="entry name" value="SurA_N"/>
</dbReference>
<dbReference type="EMBL" id="MDVB01000110">
    <property type="protein sequence ID" value="PIT12984.1"/>
    <property type="molecule type" value="Genomic_DNA"/>
</dbReference>
<dbReference type="InterPro" id="IPR023058">
    <property type="entry name" value="PPIase_PpiC_CS"/>
</dbReference>
<sequence length="319" mass="35950">MKRIHTWLTATMLAVSLPSALALDIKPVDNIIAIVNDDVITRQELDMVTAQMRSQLPNGQNISIADLQQQALAQLIRKDLLVQAAKRANIRLSDADINEAIEQFAAQRHMSVNELIQRIAKEGINEKHLRRTMTENLLAQKIEQSEVMGKSQVSDAEIDDAIARAQQEGRQLPPPVTAYSYHVQHILLKNDNDITRKLIEQIAQQARSGASFEQLARQYSQDGSAQNGGDLGWIIDGETVPPFEAAVKSLQPGQISMPVRTQFGWHVIRLVDVRSNDSPQERQRNGMRAVLVQEKREILLQNFLKQLHDQAYINIRPLD</sequence>
<accession>A0A2N9WRS0</accession>
<feature type="signal peptide" evidence="7">
    <location>
        <begin position="1"/>
        <end position="22"/>
    </location>
</feature>
<dbReference type="PANTHER" id="PTHR47637">
    <property type="entry name" value="CHAPERONE SURA"/>
    <property type="match status" value="1"/>
</dbReference>
<protein>
    <recommendedName>
        <fullName evidence="8">PpiC domain-containing protein</fullName>
    </recommendedName>
</protein>
<dbReference type="SUPFAM" id="SSF109998">
    <property type="entry name" value="Triger factor/SurA peptide-binding domain-like"/>
    <property type="match status" value="1"/>
</dbReference>
<evidence type="ECO:0000256" key="3">
    <source>
        <dbReference type="ARBA" id="ARBA00023110"/>
    </source>
</evidence>
<dbReference type="AlphaFoldDB" id="A0A2N9WRS0"/>